<keyword evidence="1" id="KW-0732">Signal</keyword>
<proteinExistence type="predicted"/>
<sequence length="131" mass="14387">MKTTNSFVFVFYMMVVQTNYVRSCNNQLVTQGLIDDDPSNLPNCLLLQQGNPVKILSVEGECREFGACHLQQGSNNDISCFNYCVFTLNACGGHCVRTDECYGSQTGRYKCICYKVDDSAGITTAAPPSGK</sequence>
<organism evidence="2 3">
    <name type="scientific">Clytia hemisphaerica</name>
    <dbReference type="NCBI Taxonomy" id="252671"/>
    <lineage>
        <taxon>Eukaryota</taxon>
        <taxon>Metazoa</taxon>
        <taxon>Cnidaria</taxon>
        <taxon>Hydrozoa</taxon>
        <taxon>Hydroidolina</taxon>
        <taxon>Leptothecata</taxon>
        <taxon>Obeliida</taxon>
        <taxon>Clytiidae</taxon>
        <taxon>Clytia</taxon>
    </lineage>
</organism>
<dbReference type="AlphaFoldDB" id="A0A7M5V7A3"/>
<keyword evidence="3" id="KW-1185">Reference proteome</keyword>
<name>A0A7M5V7A3_9CNID</name>
<evidence type="ECO:0000256" key="1">
    <source>
        <dbReference type="SAM" id="SignalP"/>
    </source>
</evidence>
<evidence type="ECO:0008006" key="4">
    <source>
        <dbReference type="Google" id="ProtNLM"/>
    </source>
</evidence>
<evidence type="ECO:0000313" key="3">
    <source>
        <dbReference type="Proteomes" id="UP000594262"/>
    </source>
</evidence>
<dbReference type="EnsemblMetazoa" id="CLYHEMT003594.1">
    <property type="protein sequence ID" value="CLYHEMP003594.1"/>
    <property type="gene ID" value="CLYHEMG003594"/>
</dbReference>
<protein>
    <recommendedName>
        <fullName evidence="4">Cnidarian restricted protein</fullName>
    </recommendedName>
</protein>
<reference evidence="2" key="1">
    <citation type="submission" date="2021-01" db="UniProtKB">
        <authorList>
            <consortium name="EnsemblMetazoa"/>
        </authorList>
    </citation>
    <scope>IDENTIFICATION</scope>
</reference>
<feature type="signal peptide" evidence="1">
    <location>
        <begin position="1"/>
        <end position="23"/>
    </location>
</feature>
<evidence type="ECO:0000313" key="2">
    <source>
        <dbReference type="EnsemblMetazoa" id="CLYHEMP003594.1"/>
    </source>
</evidence>
<feature type="chain" id="PRO_5029855934" description="Cnidarian restricted protein" evidence="1">
    <location>
        <begin position="24"/>
        <end position="131"/>
    </location>
</feature>
<dbReference type="Proteomes" id="UP000594262">
    <property type="component" value="Unplaced"/>
</dbReference>
<accession>A0A7M5V7A3</accession>